<organism evidence="2 3">
    <name type="scientific">Variovorax ureilyticus</name>
    <dbReference type="NCBI Taxonomy" id="1836198"/>
    <lineage>
        <taxon>Bacteria</taxon>
        <taxon>Pseudomonadati</taxon>
        <taxon>Pseudomonadota</taxon>
        <taxon>Betaproteobacteria</taxon>
        <taxon>Burkholderiales</taxon>
        <taxon>Comamonadaceae</taxon>
        <taxon>Variovorax</taxon>
    </lineage>
</organism>
<reference evidence="2 3" key="1">
    <citation type="submission" date="2024-03" db="EMBL/GenBank/DDBJ databases">
        <title>Novel species of the genus Variovorax.</title>
        <authorList>
            <person name="Liu Q."/>
            <person name="Xin Y.-H."/>
        </authorList>
    </citation>
    <scope>NUCLEOTIDE SEQUENCE [LARGE SCALE GENOMIC DNA]</scope>
    <source>
        <strain evidence="2 3">KACC 18899</strain>
    </source>
</reference>
<sequence>MTQQGHDARLKELGIELPSAVAPAANYIPARKSGSTIYIAGQVPSAGGKDQYVGKVGKDVSVEDAQKAARLCAINILAQLRTALGGSLDRVVGCVRLGGFVNATPEFGEHPKVINGASDFMVEVFGDAGRHARAAVGCNSLPRNVAVEVDAIFEIA</sequence>
<dbReference type="Pfam" id="PF14588">
    <property type="entry name" value="YjgF_endoribonc"/>
    <property type="match status" value="1"/>
</dbReference>
<evidence type="ECO:0000313" key="3">
    <source>
        <dbReference type="Proteomes" id="UP001365846"/>
    </source>
</evidence>
<dbReference type="PANTHER" id="PTHR43760:SF1">
    <property type="entry name" value="ENDORIBONUCLEASE L-PSP_CHORISMATE MUTASE-LIKE DOMAIN-CONTAINING PROTEIN"/>
    <property type="match status" value="1"/>
</dbReference>
<proteinExistence type="predicted"/>
<dbReference type="EMBL" id="JBBKZU010000014">
    <property type="protein sequence ID" value="MEJ8814765.1"/>
    <property type="molecule type" value="Genomic_DNA"/>
</dbReference>
<dbReference type="CDD" id="cd02199">
    <property type="entry name" value="YjgF_YER057c_UK114_like_1"/>
    <property type="match status" value="1"/>
</dbReference>
<dbReference type="Proteomes" id="UP001365846">
    <property type="component" value="Unassembled WGS sequence"/>
</dbReference>
<dbReference type="Gene3D" id="3.30.1330.40">
    <property type="entry name" value="RutC-like"/>
    <property type="match status" value="1"/>
</dbReference>
<name>A0ABU8VMF7_9BURK</name>
<dbReference type="InterPro" id="IPR013813">
    <property type="entry name" value="Endoribo_LPSP/chorism_mut-like"/>
</dbReference>
<dbReference type="InterPro" id="IPR035959">
    <property type="entry name" value="RutC-like_sf"/>
</dbReference>
<dbReference type="PANTHER" id="PTHR43760">
    <property type="entry name" value="ENDORIBONUCLEASE-RELATED"/>
    <property type="match status" value="1"/>
</dbReference>
<dbReference type="RefSeq" id="WP_340359993.1">
    <property type="nucleotide sequence ID" value="NZ_JBBKZU010000014.1"/>
</dbReference>
<evidence type="ECO:0000313" key="2">
    <source>
        <dbReference type="EMBL" id="MEJ8814765.1"/>
    </source>
</evidence>
<feature type="domain" description="Endoribonuclease L-PSP/chorismate mutase-like" evidence="1">
    <location>
        <begin position="8"/>
        <end position="146"/>
    </location>
</feature>
<gene>
    <name evidence="2" type="ORF">WKW77_27085</name>
</gene>
<comment type="caution">
    <text evidence="2">The sequence shown here is derived from an EMBL/GenBank/DDBJ whole genome shotgun (WGS) entry which is preliminary data.</text>
</comment>
<keyword evidence="3" id="KW-1185">Reference proteome</keyword>
<accession>A0ABU8VMF7</accession>
<evidence type="ECO:0000259" key="1">
    <source>
        <dbReference type="Pfam" id="PF14588"/>
    </source>
</evidence>
<protein>
    <submittedName>
        <fullName evidence="2">RidA family protein</fullName>
    </submittedName>
</protein>
<dbReference type="SUPFAM" id="SSF55298">
    <property type="entry name" value="YjgF-like"/>
    <property type="match status" value="1"/>
</dbReference>